<comment type="subcellular location">
    <subcellularLocation>
        <location evidence="1">Mitochondrion</location>
    </subcellularLocation>
</comment>
<dbReference type="EMBL" id="OB661606">
    <property type="protein sequence ID" value="CAD7228589.1"/>
    <property type="molecule type" value="Genomic_DNA"/>
</dbReference>
<organism evidence="4">
    <name type="scientific">Cyprideis torosa</name>
    <dbReference type="NCBI Taxonomy" id="163714"/>
    <lineage>
        <taxon>Eukaryota</taxon>
        <taxon>Metazoa</taxon>
        <taxon>Ecdysozoa</taxon>
        <taxon>Arthropoda</taxon>
        <taxon>Crustacea</taxon>
        <taxon>Oligostraca</taxon>
        <taxon>Ostracoda</taxon>
        <taxon>Podocopa</taxon>
        <taxon>Podocopida</taxon>
        <taxon>Cytherocopina</taxon>
        <taxon>Cytheroidea</taxon>
        <taxon>Cytherideidae</taxon>
        <taxon>Cyprideis</taxon>
    </lineage>
</organism>
<evidence type="ECO:0000256" key="3">
    <source>
        <dbReference type="ARBA" id="ARBA00023128"/>
    </source>
</evidence>
<dbReference type="PANTHER" id="PTHR28554:SF1">
    <property type="entry name" value="LARGE RIBOSOMAL SUBUNIT PROTEIN ML45"/>
    <property type="match status" value="1"/>
</dbReference>
<accession>A0A7R8WBI3</accession>
<evidence type="ECO:0000256" key="1">
    <source>
        <dbReference type="ARBA" id="ARBA00004173"/>
    </source>
</evidence>
<reference evidence="4" key="1">
    <citation type="submission" date="2020-11" db="EMBL/GenBank/DDBJ databases">
        <authorList>
            <person name="Tran Van P."/>
        </authorList>
    </citation>
    <scope>NUCLEOTIDE SEQUENCE</scope>
</reference>
<feature type="non-terminal residue" evidence="4">
    <location>
        <position position="1"/>
    </location>
</feature>
<dbReference type="GO" id="GO:0005739">
    <property type="term" value="C:mitochondrion"/>
    <property type="evidence" value="ECO:0007669"/>
    <property type="project" value="UniProtKB-SubCell"/>
</dbReference>
<dbReference type="OrthoDB" id="19619at2759"/>
<gene>
    <name evidence="4" type="ORF">CTOB1V02_LOCUS6469</name>
</gene>
<evidence type="ECO:0000256" key="2">
    <source>
        <dbReference type="ARBA" id="ARBA00022946"/>
    </source>
</evidence>
<evidence type="ECO:0000313" key="4">
    <source>
        <dbReference type="EMBL" id="CAD7228589.1"/>
    </source>
</evidence>
<keyword evidence="2" id="KW-0809">Transit peptide</keyword>
<sequence length="164" mass="18368">MNSPALARCWARTATFSFLRQAAVANACQKRSINYLPEYRWHRSRNVYPIPLPDFSEKAPESMEELRIDLKKKGIQPVAAWQEKPTTIASTTAILEPYVPPEGDGKVTMVSAKGARDAATLLGKKSLSYMAVRKIRSYEEGFDTGAFADLAQQIYLTIHETLTE</sequence>
<dbReference type="PANTHER" id="PTHR28554">
    <property type="entry name" value="39S RIBOSOMAL PROTEIN L45, MITOCHONDRIAL"/>
    <property type="match status" value="1"/>
</dbReference>
<keyword evidence="3" id="KW-0496">Mitochondrion</keyword>
<proteinExistence type="predicted"/>
<name>A0A7R8WBI3_9CRUS</name>
<protein>
    <submittedName>
        <fullName evidence="4">Uncharacterized protein</fullName>
    </submittedName>
</protein>
<dbReference type="AlphaFoldDB" id="A0A7R8WBI3"/>
<dbReference type="InterPro" id="IPR051975">
    <property type="entry name" value="mtLSU_mL45"/>
</dbReference>